<keyword evidence="1" id="KW-1133">Transmembrane helix</keyword>
<dbReference type="KEGG" id="gax:Pan161_14390"/>
<accession>A0A517V9X8</accession>
<organism evidence="2 3">
    <name type="scientific">Gimesia algae</name>
    <dbReference type="NCBI Taxonomy" id="2527971"/>
    <lineage>
        <taxon>Bacteria</taxon>
        <taxon>Pseudomonadati</taxon>
        <taxon>Planctomycetota</taxon>
        <taxon>Planctomycetia</taxon>
        <taxon>Planctomycetales</taxon>
        <taxon>Planctomycetaceae</taxon>
        <taxon>Gimesia</taxon>
    </lineage>
</organism>
<evidence type="ECO:0000313" key="2">
    <source>
        <dbReference type="EMBL" id="QDT89807.1"/>
    </source>
</evidence>
<dbReference type="OrthoDB" id="282537at2"/>
<feature type="transmembrane region" description="Helical" evidence="1">
    <location>
        <begin position="6"/>
        <end position="28"/>
    </location>
</feature>
<evidence type="ECO:0000256" key="1">
    <source>
        <dbReference type="SAM" id="Phobius"/>
    </source>
</evidence>
<protein>
    <submittedName>
        <fullName evidence="2">Uncharacterized protein</fullName>
    </submittedName>
</protein>
<keyword evidence="1" id="KW-0472">Membrane</keyword>
<dbReference type="RefSeq" id="WP_145225351.1">
    <property type="nucleotide sequence ID" value="NZ_CP036343.1"/>
</dbReference>
<evidence type="ECO:0000313" key="3">
    <source>
        <dbReference type="Proteomes" id="UP000316855"/>
    </source>
</evidence>
<sequence>MGDIDVTGVTAVVCLIGLPLVSGVTAIISHYWSKTVCHQEDVNLKHHLLAAGMSAEEIERVLNAGKSKQKASCPETWSGFE</sequence>
<gene>
    <name evidence="2" type="ORF">Pan161_14390</name>
</gene>
<dbReference type="EMBL" id="CP036343">
    <property type="protein sequence ID" value="QDT89807.1"/>
    <property type="molecule type" value="Genomic_DNA"/>
</dbReference>
<keyword evidence="1" id="KW-0812">Transmembrane</keyword>
<dbReference type="AlphaFoldDB" id="A0A517V9X8"/>
<name>A0A517V9X8_9PLAN</name>
<keyword evidence="3" id="KW-1185">Reference proteome</keyword>
<dbReference type="Proteomes" id="UP000316855">
    <property type="component" value="Chromosome"/>
</dbReference>
<proteinExistence type="predicted"/>
<reference evidence="2 3" key="1">
    <citation type="submission" date="2019-02" db="EMBL/GenBank/DDBJ databases">
        <title>Deep-cultivation of Planctomycetes and their phenomic and genomic characterization uncovers novel biology.</title>
        <authorList>
            <person name="Wiegand S."/>
            <person name="Jogler M."/>
            <person name="Boedeker C."/>
            <person name="Pinto D."/>
            <person name="Vollmers J."/>
            <person name="Rivas-Marin E."/>
            <person name="Kohn T."/>
            <person name="Peeters S.H."/>
            <person name="Heuer A."/>
            <person name="Rast P."/>
            <person name="Oberbeckmann S."/>
            <person name="Bunk B."/>
            <person name="Jeske O."/>
            <person name="Meyerdierks A."/>
            <person name="Storesund J.E."/>
            <person name="Kallscheuer N."/>
            <person name="Luecker S."/>
            <person name="Lage O.M."/>
            <person name="Pohl T."/>
            <person name="Merkel B.J."/>
            <person name="Hornburger P."/>
            <person name="Mueller R.-W."/>
            <person name="Bruemmer F."/>
            <person name="Labrenz M."/>
            <person name="Spormann A.M."/>
            <person name="Op den Camp H."/>
            <person name="Overmann J."/>
            <person name="Amann R."/>
            <person name="Jetten M.S.M."/>
            <person name="Mascher T."/>
            <person name="Medema M.H."/>
            <person name="Devos D.P."/>
            <person name="Kaster A.-K."/>
            <person name="Ovreas L."/>
            <person name="Rohde M."/>
            <person name="Galperin M.Y."/>
            <person name="Jogler C."/>
        </authorList>
    </citation>
    <scope>NUCLEOTIDE SEQUENCE [LARGE SCALE GENOMIC DNA]</scope>
    <source>
        <strain evidence="2 3">Pan161</strain>
    </source>
</reference>